<evidence type="ECO:0000256" key="9">
    <source>
        <dbReference type="RuleBase" id="RU003707"/>
    </source>
</evidence>
<keyword evidence="11" id="KW-1185">Reference proteome</keyword>
<reference evidence="10" key="1">
    <citation type="journal article" date="2014" name="Int. J. Syst. Evol. Microbiol.">
        <title>Complete genome sequence of Corynebacterium casei LMG S-19264T (=DSM 44701T), isolated from a smear-ripened cheese.</title>
        <authorList>
            <consortium name="US DOE Joint Genome Institute (JGI-PGF)"/>
            <person name="Walter F."/>
            <person name="Albersmeier A."/>
            <person name="Kalinowski J."/>
            <person name="Ruckert C."/>
        </authorList>
    </citation>
    <scope>NUCLEOTIDE SEQUENCE</scope>
    <source>
        <strain evidence="10">KCTC 32182</strain>
    </source>
</reference>
<evidence type="ECO:0000256" key="4">
    <source>
        <dbReference type="ARBA" id="ARBA00022832"/>
    </source>
</evidence>
<evidence type="ECO:0000256" key="8">
    <source>
        <dbReference type="ARBA" id="ARBA00023235"/>
    </source>
</evidence>
<comment type="subcellular location">
    <subcellularLocation>
        <location evidence="1">Peroxisome</location>
    </subcellularLocation>
</comment>
<protein>
    <submittedName>
        <fullName evidence="10">Enoyl-CoA hydratase</fullName>
    </submittedName>
</protein>
<evidence type="ECO:0000256" key="6">
    <source>
        <dbReference type="ARBA" id="ARBA00023098"/>
    </source>
</evidence>
<keyword evidence="6" id="KW-0443">Lipid metabolism</keyword>
<keyword evidence="5" id="KW-0007">Acetylation</keyword>
<dbReference type="FunFam" id="1.10.12.10:FF:000004">
    <property type="entry name" value="Delta3,5-delta2,4-dienoyl-CoA isomerase"/>
    <property type="match status" value="1"/>
</dbReference>
<dbReference type="InterPro" id="IPR001753">
    <property type="entry name" value="Enoyl-CoA_hydra/iso"/>
</dbReference>
<evidence type="ECO:0000313" key="11">
    <source>
        <dbReference type="Proteomes" id="UP000645257"/>
    </source>
</evidence>
<evidence type="ECO:0000256" key="3">
    <source>
        <dbReference type="ARBA" id="ARBA00005254"/>
    </source>
</evidence>
<name>A0A918P4J7_9NEIS</name>
<comment type="similarity">
    <text evidence="3 9">Belongs to the enoyl-CoA hydratase/isomerase family.</text>
</comment>
<dbReference type="Gene3D" id="1.10.12.10">
    <property type="entry name" value="Lyase 2-enoyl-coa Hydratase, Chain A, domain 2"/>
    <property type="match status" value="1"/>
</dbReference>
<dbReference type="InterPro" id="IPR018376">
    <property type="entry name" value="Enoyl-CoA_hyd/isom_CS"/>
</dbReference>
<dbReference type="Pfam" id="PF00378">
    <property type="entry name" value="ECH_1"/>
    <property type="match status" value="1"/>
</dbReference>
<dbReference type="Proteomes" id="UP000645257">
    <property type="component" value="Unassembled WGS sequence"/>
</dbReference>
<dbReference type="GO" id="GO:0016853">
    <property type="term" value="F:isomerase activity"/>
    <property type="evidence" value="ECO:0007669"/>
    <property type="project" value="UniProtKB-KW"/>
</dbReference>
<dbReference type="InterPro" id="IPR029045">
    <property type="entry name" value="ClpP/crotonase-like_dom_sf"/>
</dbReference>
<accession>A0A918P4J7</accession>
<dbReference type="PROSITE" id="PS00166">
    <property type="entry name" value="ENOYL_COA_HYDRATASE"/>
    <property type="match status" value="1"/>
</dbReference>
<dbReference type="SUPFAM" id="SSF52096">
    <property type="entry name" value="ClpP/crotonase"/>
    <property type="match status" value="1"/>
</dbReference>
<dbReference type="PANTHER" id="PTHR43149">
    <property type="entry name" value="ENOYL-COA HYDRATASE"/>
    <property type="match status" value="1"/>
</dbReference>
<dbReference type="InterPro" id="IPR014748">
    <property type="entry name" value="Enoyl-CoA_hydra_C"/>
</dbReference>
<organism evidence="10 11">
    <name type="scientific">Paludibacterium paludis</name>
    <dbReference type="NCBI Taxonomy" id="1225769"/>
    <lineage>
        <taxon>Bacteria</taxon>
        <taxon>Pseudomonadati</taxon>
        <taxon>Pseudomonadota</taxon>
        <taxon>Betaproteobacteria</taxon>
        <taxon>Neisseriales</taxon>
        <taxon>Chromobacteriaceae</taxon>
        <taxon>Paludibacterium</taxon>
    </lineage>
</organism>
<dbReference type="Gene3D" id="3.90.226.10">
    <property type="entry name" value="2-enoyl-CoA Hydratase, Chain A, domain 1"/>
    <property type="match status" value="1"/>
</dbReference>
<evidence type="ECO:0000256" key="1">
    <source>
        <dbReference type="ARBA" id="ARBA00004275"/>
    </source>
</evidence>
<reference evidence="10" key="2">
    <citation type="submission" date="2020-09" db="EMBL/GenBank/DDBJ databases">
        <authorList>
            <person name="Sun Q."/>
            <person name="Kim S."/>
        </authorList>
    </citation>
    <scope>NUCLEOTIDE SEQUENCE</scope>
    <source>
        <strain evidence="10">KCTC 32182</strain>
    </source>
</reference>
<comment type="pathway">
    <text evidence="2">Lipid metabolism; fatty acid beta-oxidation.</text>
</comment>
<keyword evidence="4" id="KW-0276">Fatty acid metabolism</keyword>
<comment type="caution">
    <text evidence="10">The sequence shown here is derived from an EMBL/GenBank/DDBJ whole genome shotgun (WGS) entry which is preliminary data.</text>
</comment>
<proteinExistence type="inferred from homology"/>
<dbReference type="GO" id="GO:0005737">
    <property type="term" value="C:cytoplasm"/>
    <property type="evidence" value="ECO:0007669"/>
    <property type="project" value="UniProtKB-ARBA"/>
</dbReference>
<gene>
    <name evidence="10" type="ORF">GCM10011289_27850</name>
</gene>
<dbReference type="GO" id="GO:0006631">
    <property type="term" value="P:fatty acid metabolic process"/>
    <property type="evidence" value="ECO:0007669"/>
    <property type="project" value="UniProtKB-KW"/>
</dbReference>
<keyword evidence="7" id="KW-0576">Peroxisome</keyword>
<dbReference type="PANTHER" id="PTHR43149:SF1">
    <property type="entry name" value="DELTA(3,5)-DELTA(2,4)-DIENOYL-COA ISOMERASE, MITOCHONDRIAL"/>
    <property type="match status" value="1"/>
</dbReference>
<dbReference type="EMBL" id="BMYX01000017">
    <property type="protein sequence ID" value="GGY22479.1"/>
    <property type="molecule type" value="Genomic_DNA"/>
</dbReference>
<evidence type="ECO:0000256" key="2">
    <source>
        <dbReference type="ARBA" id="ARBA00005005"/>
    </source>
</evidence>
<evidence type="ECO:0000313" key="10">
    <source>
        <dbReference type="EMBL" id="GGY22479.1"/>
    </source>
</evidence>
<dbReference type="AlphaFoldDB" id="A0A918P4J7"/>
<evidence type="ECO:0000256" key="5">
    <source>
        <dbReference type="ARBA" id="ARBA00022990"/>
    </source>
</evidence>
<dbReference type="RefSeq" id="WP_189535354.1">
    <property type="nucleotide sequence ID" value="NZ_BMYX01000017.1"/>
</dbReference>
<dbReference type="NCBIfam" id="NF004794">
    <property type="entry name" value="PRK06142.1"/>
    <property type="match status" value="1"/>
</dbReference>
<dbReference type="FunFam" id="3.90.226.10:FF:000024">
    <property type="entry name" value="Delta3,5-delta2,4-dienoyl-CoA isomerase"/>
    <property type="match status" value="1"/>
</dbReference>
<sequence length="270" mass="29334">MDYTAIKVEQRGAVAIVSFNRESKANSLDEASWKELRNAMRWCDDTPEVRAVVLSGEGRHFCSGIDLAMLMGVQGIIKDDCEARMREKLRRLILDLQDCVTSLEHCRKPVIAAVHGVCLGGGLDIALAADFRFASADAVFGVREVDVGMVADVGTLQRLPRVVGEGVAREMALTGRDVKADEALAFRLVNRVLPDAEAVKVAALECAELIAAKSPLAVRGSKEILNYGRDHSIADGLNHVATWNAAMLISDDIQKAGMAAMMKTRPVFRD</sequence>
<evidence type="ECO:0000256" key="7">
    <source>
        <dbReference type="ARBA" id="ARBA00023140"/>
    </source>
</evidence>
<dbReference type="CDD" id="cd06558">
    <property type="entry name" value="crotonase-like"/>
    <property type="match status" value="1"/>
</dbReference>
<keyword evidence="8" id="KW-0413">Isomerase</keyword>
<dbReference type="InterPro" id="IPR045002">
    <property type="entry name" value="Ech1-like"/>
</dbReference>